<name>A0A2C9UP54_MANES</name>
<keyword evidence="1" id="KW-0812">Transmembrane</keyword>
<reference evidence="2" key="1">
    <citation type="submission" date="2016-02" db="EMBL/GenBank/DDBJ databases">
        <title>WGS assembly of Manihot esculenta.</title>
        <authorList>
            <person name="Bredeson J.V."/>
            <person name="Prochnik S.E."/>
            <person name="Lyons J.B."/>
            <person name="Schmutz J."/>
            <person name="Grimwood J."/>
            <person name="Vrebalov J."/>
            <person name="Bart R.S."/>
            <person name="Amuge T."/>
            <person name="Ferguson M.E."/>
            <person name="Green R."/>
            <person name="Putnam N."/>
            <person name="Stites J."/>
            <person name="Rounsley S."/>
            <person name="Rokhsar D.S."/>
        </authorList>
    </citation>
    <scope>NUCLEOTIDE SEQUENCE [LARGE SCALE GENOMIC DNA]</scope>
    <source>
        <tissue evidence="2">Leaf</tissue>
    </source>
</reference>
<protein>
    <submittedName>
        <fullName evidence="2">Uncharacterized protein</fullName>
    </submittedName>
</protein>
<gene>
    <name evidence="2" type="ORF">MANES_13G056100</name>
</gene>
<dbReference type="AlphaFoldDB" id="A0A2C9UP54"/>
<evidence type="ECO:0000313" key="2">
    <source>
        <dbReference type="EMBL" id="OAY32922.1"/>
    </source>
</evidence>
<sequence>MTVYKRAVYRCHKKCSEQFFFPPSSSSIKRQAFDLLLPLTVSWILMIFFEHLLIWICNEIYAIYMKLISLALWCKIHWNILVFAIREYFCIKNEVAITLSICRIFLISSMVATC</sequence>
<feature type="transmembrane region" description="Helical" evidence="1">
    <location>
        <begin position="62"/>
        <end position="83"/>
    </location>
</feature>
<dbReference type="EMBL" id="CM004399">
    <property type="protein sequence ID" value="OAY32922.1"/>
    <property type="molecule type" value="Genomic_DNA"/>
</dbReference>
<proteinExistence type="predicted"/>
<accession>A0A2C9UP54</accession>
<keyword evidence="1" id="KW-1133">Transmembrane helix</keyword>
<feature type="transmembrane region" description="Helical" evidence="1">
    <location>
        <begin position="35"/>
        <end position="56"/>
    </location>
</feature>
<organism evidence="2">
    <name type="scientific">Manihot esculenta</name>
    <name type="common">Cassava</name>
    <name type="synonym">Jatropha manihot</name>
    <dbReference type="NCBI Taxonomy" id="3983"/>
    <lineage>
        <taxon>Eukaryota</taxon>
        <taxon>Viridiplantae</taxon>
        <taxon>Streptophyta</taxon>
        <taxon>Embryophyta</taxon>
        <taxon>Tracheophyta</taxon>
        <taxon>Spermatophyta</taxon>
        <taxon>Magnoliopsida</taxon>
        <taxon>eudicotyledons</taxon>
        <taxon>Gunneridae</taxon>
        <taxon>Pentapetalae</taxon>
        <taxon>rosids</taxon>
        <taxon>fabids</taxon>
        <taxon>Malpighiales</taxon>
        <taxon>Euphorbiaceae</taxon>
        <taxon>Crotonoideae</taxon>
        <taxon>Manihoteae</taxon>
        <taxon>Manihot</taxon>
    </lineage>
</organism>
<evidence type="ECO:0000256" key="1">
    <source>
        <dbReference type="SAM" id="Phobius"/>
    </source>
</evidence>
<keyword evidence="1" id="KW-0472">Membrane</keyword>